<evidence type="ECO:0000259" key="2">
    <source>
        <dbReference type="Pfam" id="PF00248"/>
    </source>
</evidence>
<dbReference type="InterPro" id="IPR036812">
    <property type="entry name" value="NAD(P)_OxRdtase_dom_sf"/>
</dbReference>
<dbReference type="InterPro" id="IPR050791">
    <property type="entry name" value="Aldo-Keto_reductase"/>
</dbReference>
<organism evidence="3 4">
    <name type="scientific">Streptomyces prunicolor</name>
    <dbReference type="NCBI Taxonomy" id="67348"/>
    <lineage>
        <taxon>Bacteria</taxon>
        <taxon>Bacillati</taxon>
        <taxon>Actinomycetota</taxon>
        <taxon>Actinomycetes</taxon>
        <taxon>Kitasatosporales</taxon>
        <taxon>Streptomycetaceae</taxon>
        <taxon>Streptomyces</taxon>
    </lineage>
</organism>
<sequence length="328" mass="35572">MKTSELGSQGLVVSAQGLGCMGMSAFYGGRDDAESVATIHRALELGVTFLDTAEVYGPFLNEQLLARALKGRRDEVTIATKFAMEIADDGTTAGVLNGSPAYARKALERSLRHLETDHIDLYYLHRTDPNVPIEETVGAMGEFVAEGKVRYVGISEPSPETIRRAHATFPLSAVQSEYSLFERDAEHNGVLDTLRELGIGFVPFSPLGRGFLSGDIRTVDDLEATDARRNLPRFSQENIDANLKIVDRLRELAEQRNIDVAQLALAWVINQGTVPIPGTTKRRNLEQNAAAAAIELTAEETAAIDAVSPQGVASGARNTPAGLKRDRL</sequence>
<comment type="caution">
    <text evidence="3">The sequence shown here is derived from an EMBL/GenBank/DDBJ whole genome shotgun (WGS) entry which is preliminary data.</text>
</comment>
<dbReference type="GO" id="GO:0016491">
    <property type="term" value="F:oxidoreductase activity"/>
    <property type="evidence" value="ECO:0007669"/>
    <property type="project" value="UniProtKB-KW"/>
</dbReference>
<gene>
    <name evidence="3" type="ORF">R5A26_01530</name>
</gene>
<keyword evidence="4" id="KW-1185">Reference proteome</keyword>
<dbReference type="Pfam" id="PF00248">
    <property type="entry name" value="Aldo_ket_red"/>
    <property type="match status" value="1"/>
</dbReference>
<reference evidence="3 4" key="1">
    <citation type="submission" date="2023-10" db="EMBL/GenBank/DDBJ databases">
        <title>Characterization of rhizosphere-enriched actinobacteria from wheat plants lab-grown on chernevaya soil.</title>
        <authorList>
            <person name="Tikhonova E.N."/>
            <person name="Konopkin A."/>
            <person name="Kravchenko I.K."/>
        </authorList>
    </citation>
    <scope>NUCLEOTIDE SEQUENCE [LARGE SCALE GENOMIC DNA]</scope>
    <source>
        <strain evidence="3 4">RR29</strain>
    </source>
</reference>
<dbReference type="EC" id="1.1.1.-" evidence="3"/>
<keyword evidence="1 3" id="KW-0560">Oxidoreductase</keyword>
<dbReference type="Proteomes" id="UP001187346">
    <property type="component" value="Unassembled WGS sequence"/>
</dbReference>
<dbReference type="CDD" id="cd19076">
    <property type="entry name" value="AKR_AKR13A_13D"/>
    <property type="match status" value="1"/>
</dbReference>
<protein>
    <submittedName>
        <fullName evidence="3">Aldo/keto reductase</fullName>
        <ecNumber evidence="3">1.1.1.-</ecNumber>
    </submittedName>
</protein>
<evidence type="ECO:0000313" key="3">
    <source>
        <dbReference type="EMBL" id="MDV7214625.1"/>
    </source>
</evidence>
<dbReference type="PANTHER" id="PTHR43625:SF40">
    <property type="entry name" value="ALDO-KETO REDUCTASE YAKC [NADP(+)]"/>
    <property type="match status" value="1"/>
</dbReference>
<evidence type="ECO:0000313" key="4">
    <source>
        <dbReference type="Proteomes" id="UP001187346"/>
    </source>
</evidence>
<dbReference type="Gene3D" id="3.20.20.100">
    <property type="entry name" value="NADP-dependent oxidoreductase domain"/>
    <property type="match status" value="1"/>
</dbReference>
<evidence type="ECO:0000256" key="1">
    <source>
        <dbReference type="ARBA" id="ARBA00023002"/>
    </source>
</evidence>
<proteinExistence type="predicted"/>
<dbReference type="InterPro" id="IPR023210">
    <property type="entry name" value="NADP_OxRdtase_dom"/>
</dbReference>
<dbReference type="SUPFAM" id="SSF51430">
    <property type="entry name" value="NAD(P)-linked oxidoreductase"/>
    <property type="match status" value="1"/>
</dbReference>
<name>A0ABU4F5R9_9ACTN</name>
<feature type="domain" description="NADP-dependent oxidoreductase" evidence="2">
    <location>
        <begin position="18"/>
        <end position="307"/>
    </location>
</feature>
<dbReference type="PANTHER" id="PTHR43625">
    <property type="entry name" value="AFLATOXIN B1 ALDEHYDE REDUCTASE"/>
    <property type="match status" value="1"/>
</dbReference>
<dbReference type="EMBL" id="JAWMAJ010000003">
    <property type="protein sequence ID" value="MDV7214625.1"/>
    <property type="molecule type" value="Genomic_DNA"/>
</dbReference>
<dbReference type="RefSeq" id="WP_317769739.1">
    <property type="nucleotide sequence ID" value="NZ_JAWMAJ010000003.1"/>
</dbReference>
<accession>A0ABU4F5R9</accession>